<evidence type="ECO:0000313" key="2">
    <source>
        <dbReference type="EMBL" id="TYP94626.1"/>
    </source>
</evidence>
<dbReference type="Proteomes" id="UP000325105">
    <property type="component" value="Unassembled WGS sequence"/>
</dbReference>
<reference evidence="2 3" key="1">
    <citation type="submission" date="2019-07" db="EMBL/GenBank/DDBJ databases">
        <title>Genomic Encyclopedia of Archaeal and Bacterial Type Strains, Phase II (KMG-II): from individual species to whole genera.</title>
        <authorList>
            <person name="Goeker M."/>
        </authorList>
    </citation>
    <scope>NUCLEOTIDE SEQUENCE [LARGE SCALE GENOMIC DNA]</scope>
    <source>
        <strain evidence="2 3">DSM 18850</strain>
    </source>
</reference>
<keyword evidence="3" id="KW-1185">Reference proteome</keyword>
<dbReference type="OrthoDB" id="703618at2"/>
<dbReference type="Pfam" id="PF00027">
    <property type="entry name" value="cNMP_binding"/>
    <property type="match status" value="1"/>
</dbReference>
<dbReference type="RefSeq" id="WP_148908756.1">
    <property type="nucleotide sequence ID" value="NZ_VNHX01000011.1"/>
</dbReference>
<dbReference type="InterPro" id="IPR018490">
    <property type="entry name" value="cNMP-bd_dom_sf"/>
</dbReference>
<dbReference type="InterPro" id="IPR014710">
    <property type="entry name" value="RmlC-like_jellyroll"/>
</dbReference>
<organism evidence="2 3">
    <name type="scientific">Sphingobacterium allocomposti</name>
    <dbReference type="NCBI Taxonomy" id="415956"/>
    <lineage>
        <taxon>Bacteria</taxon>
        <taxon>Pseudomonadati</taxon>
        <taxon>Bacteroidota</taxon>
        <taxon>Sphingobacteriia</taxon>
        <taxon>Sphingobacteriales</taxon>
        <taxon>Sphingobacteriaceae</taxon>
        <taxon>Sphingobacterium</taxon>
    </lineage>
</organism>
<dbReference type="CDD" id="cd00038">
    <property type="entry name" value="CAP_ED"/>
    <property type="match status" value="1"/>
</dbReference>
<dbReference type="SUPFAM" id="SSF51206">
    <property type="entry name" value="cAMP-binding domain-like"/>
    <property type="match status" value="1"/>
</dbReference>
<dbReference type="Gene3D" id="2.60.120.10">
    <property type="entry name" value="Jelly Rolls"/>
    <property type="match status" value="1"/>
</dbReference>
<dbReference type="InterPro" id="IPR000595">
    <property type="entry name" value="cNMP-bd_dom"/>
</dbReference>
<dbReference type="AlphaFoldDB" id="A0A5S5DHH8"/>
<sequence length="172" mass="19484">MAPKQRNSAGLKRLIAFWSRYCTLDSFHVQWIHRRAEIIRVRRGDVLCYQGELQRNLFFVLEGVLAKTTTQQQLGRERRRILRIALPNAGLSTTAHLYSHTASNGNIVALRSGTVLRLPYKAVLELKLAEPAIGTLEIRKGGGLKILYFSNNTLFLCGKASSYKPKSYLETH</sequence>
<evidence type="ECO:0000259" key="1">
    <source>
        <dbReference type="Pfam" id="PF00027"/>
    </source>
</evidence>
<feature type="domain" description="Cyclic nucleotide-binding" evidence="1">
    <location>
        <begin position="40"/>
        <end position="126"/>
    </location>
</feature>
<name>A0A5S5DHH8_9SPHI</name>
<gene>
    <name evidence="2" type="ORF">BC792_11134</name>
</gene>
<protein>
    <submittedName>
        <fullName evidence="2">Cyclic nucleotide-binding domain-containing protein</fullName>
    </submittedName>
</protein>
<dbReference type="EMBL" id="VNHX01000011">
    <property type="protein sequence ID" value="TYP94626.1"/>
    <property type="molecule type" value="Genomic_DNA"/>
</dbReference>
<accession>A0A5S5DHH8</accession>
<comment type="caution">
    <text evidence="2">The sequence shown here is derived from an EMBL/GenBank/DDBJ whole genome shotgun (WGS) entry which is preliminary data.</text>
</comment>
<proteinExistence type="predicted"/>
<evidence type="ECO:0000313" key="3">
    <source>
        <dbReference type="Proteomes" id="UP000325105"/>
    </source>
</evidence>